<dbReference type="PANTHER" id="PTHR41878">
    <property type="entry name" value="LEXA REPRESSOR-RELATED"/>
    <property type="match status" value="1"/>
</dbReference>
<dbReference type="Proteomes" id="UP001500840">
    <property type="component" value="Unassembled WGS sequence"/>
</dbReference>
<accession>A0ABP8NTM7</accession>
<sequence>MHQFGWLRLKYASEAKAGKSAELQWGERLPFGDAMFCACCGLKNRVSDSDEEFQATLKPYFPEWKKSLTEPEPEFQEFQFTLKVSWGDVWRRIVAPDETTLEELAALIIEAFDFEFDHLYQFEYRNKRGQNETVICPQLRDGVYFADEMMLGHLPIGKGESMLFHYDFGDDWKFNVLIEDLSDLPDEYEEPKITDRFGEAPKQYPFEEEWDDEDEDC</sequence>
<proteinExistence type="predicted"/>
<dbReference type="PANTHER" id="PTHR41878:SF1">
    <property type="entry name" value="TNPR PROTEIN"/>
    <property type="match status" value="1"/>
</dbReference>
<dbReference type="InterPro" id="IPR012912">
    <property type="entry name" value="Plasmid_pRiA4b_Orf3-like"/>
</dbReference>
<dbReference type="SUPFAM" id="SSF159941">
    <property type="entry name" value="MM3350-like"/>
    <property type="match status" value="1"/>
</dbReference>
<evidence type="ECO:0000313" key="2">
    <source>
        <dbReference type="EMBL" id="GAA4471140.1"/>
    </source>
</evidence>
<reference evidence="3" key="1">
    <citation type="journal article" date="2019" name="Int. J. Syst. Evol. Microbiol.">
        <title>The Global Catalogue of Microorganisms (GCM) 10K type strain sequencing project: providing services to taxonomists for standard genome sequencing and annotation.</title>
        <authorList>
            <consortium name="The Broad Institute Genomics Platform"/>
            <consortium name="The Broad Institute Genome Sequencing Center for Infectious Disease"/>
            <person name="Wu L."/>
            <person name="Ma J."/>
        </authorList>
    </citation>
    <scope>NUCLEOTIDE SEQUENCE [LARGE SCALE GENOMIC DNA]</scope>
    <source>
        <strain evidence="3">JCM 17759</strain>
    </source>
</reference>
<dbReference type="InterPro" id="IPR024047">
    <property type="entry name" value="MM3350-like_sf"/>
</dbReference>
<gene>
    <name evidence="2" type="ORF">GCM10023156_65280</name>
</gene>
<organism evidence="2 3">
    <name type="scientific">Novipirellula rosea</name>
    <dbReference type="NCBI Taxonomy" id="1031540"/>
    <lineage>
        <taxon>Bacteria</taxon>
        <taxon>Pseudomonadati</taxon>
        <taxon>Planctomycetota</taxon>
        <taxon>Planctomycetia</taxon>
        <taxon>Pirellulales</taxon>
        <taxon>Pirellulaceae</taxon>
        <taxon>Novipirellula</taxon>
    </lineage>
</organism>
<evidence type="ECO:0000313" key="3">
    <source>
        <dbReference type="Proteomes" id="UP001500840"/>
    </source>
</evidence>
<dbReference type="Pfam" id="PF07929">
    <property type="entry name" value="PRiA4_ORF3"/>
    <property type="match status" value="1"/>
</dbReference>
<name>A0ABP8NTM7_9BACT</name>
<protein>
    <recommendedName>
        <fullName evidence="1">Plasmid pRiA4b Orf3-like domain-containing protein</fullName>
    </recommendedName>
</protein>
<feature type="domain" description="Plasmid pRiA4b Orf3-like" evidence="1">
    <location>
        <begin position="78"/>
        <end position="201"/>
    </location>
</feature>
<keyword evidence="3" id="KW-1185">Reference proteome</keyword>
<comment type="caution">
    <text evidence="2">The sequence shown here is derived from an EMBL/GenBank/DDBJ whole genome shotgun (WGS) entry which is preliminary data.</text>
</comment>
<dbReference type="Gene3D" id="3.10.290.30">
    <property type="entry name" value="MM3350-like"/>
    <property type="match status" value="1"/>
</dbReference>
<evidence type="ECO:0000259" key="1">
    <source>
        <dbReference type="Pfam" id="PF07929"/>
    </source>
</evidence>
<dbReference type="RefSeq" id="WP_345327869.1">
    <property type="nucleotide sequence ID" value="NZ_BAABGA010000120.1"/>
</dbReference>
<dbReference type="EMBL" id="BAABGA010000120">
    <property type="protein sequence ID" value="GAA4471140.1"/>
    <property type="molecule type" value="Genomic_DNA"/>
</dbReference>